<feature type="transmembrane region" description="Helical" evidence="6">
    <location>
        <begin position="321"/>
        <end position="340"/>
    </location>
</feature>
<dbReference type="PROSITE" id="PS50850">
    <property type="entry name" value="MFS"/>
    <property type="match status" value="1"/>
</dbReference>
<dbReference type="Gene3D" id="1.20.1250.20">
    <property type="entry name" value="MFS general substrate transporter like domains"/>
    <property type="match status" value="1"/>
</dbReference>
<feature type="transmembrane region" description="Helical" evidence="6">
    <location>
        <begin position="393"/>
        <end position="412"/>
    </location>
</feature>
<name>A0ABY7TQI7_9SPHN</name>
<keyword evidence="4 6" id="KW-1133">Transmembrane helix</keyword>
<feature type="transmembrane region" description="Helical" evidence="6">
    <location>
        <begin position="257"/>
        <end position="280"/>
    </location>
</feature>
<feature type="transmembrane region" description="Helical" evidence="6">
    <location>
        <begin position="292"/>
        <end position="314"/>
    </location>
</feature>
<keyword evidence="2" id="KW-0813">Transport</keyword>
<gene>
    <name evidence="8" type="ORF">PQ455_05970</name>
</gene>
<keyword evidence="5 6" id="KW-0472">Membrane</keyword>
<dbReference type="SUPFAM" id="SSF103473">
    <property type="entry name" value="MFS general substrate transporter"/>
    <property type="match status" value="1"/>
</dbReference>
<comment type="subcellular location">
    <subcellularLocation>
        <location evidence="1">Membrane</location>
        <topology evidence="1">Multi-pass membrane protein</topology>
    </subcellularLocation>
</comment>
<sequence>MPRRYRAIGALCFGSALIVIDGGIATVALPTLARDLHVAESAAVLVVTVYQLTLVMGLLPFSALGDRIGHRTLYQRGQALFLIASLLCFFAKSLPFLLVCRVAQAIGAAMALSVASAMIRSTYPARNLGSGLSVNAVIVASMGALAPTLGGYILSVAPWPWVFAAGVPLGIVSLLLGRALPDPEPRDVPYDTLAAVLCALTFGLSIGGLEGVVHGDSPAVAAAIVAAGAGIGWIFVRRELNAAQPVMPIDLLSRPAIAMSAGGSLCAFVAATCCLLSLPFRLQHIGDFTPATIGTMLGFWPLTMLFTSPLVGFLSDRVPAGILGAIGMTIATIGLFLVAWLPAEPDFVSISWRMVMCGTGFGLFTSPNARLILGSAPRERAAAAGGLVATTRMTGQTLGATLLALLLALGVGSTATPAFVAAGLTITAFFFSIFRLRPALHNPPRRDVPDL</sequence>
<dbReference type="Proteomes" id="UP001220395">
    <property type="component" value="Chromosome"/>
</dbReference>
<evidence type="ECO:0000313" key="8">
    <source>
        <dbReference type="EMBL" id="WCT75403.1"/>
    </source>
</evidence>
<feature type="domain" description="Major facilitator superfamily (MFS) profile" evidence="7">
    <location>
        <begin position="7"/>
        <end position="440"/>
    </location>
</feature>
<evidence type="ECO:0000256" key="6">
    <source>
        <dbReference type="SAM" id="Phobius"/>
    </source>
</evidence>
<evidence type="ECO:0000256" key="5">
    <source>
        <dbReference type="ARBA" id="ARBA00023136"/>
    </source>
</evidence>
<organism evidence="8 9">
    <name type="scientific">Sphingomonas naphthae</name>
    <dbReference type="NCBI Taxonomy" id="1813468"/>
    <lineage>
        <taxon>Bacteria</taxon>
        <taxon>Pseudomonadati</taxon>
        <taxon>Pseudomonadota</taxon>
        <taxon>Alphaproteobacteria</taxon>
        <taxon>Sphingomonadales</taxon>
        <taxon>Sphingomonadaceae</taxon>
        <taxon>Sphingomonas</taxon>
    </lineage>
</organism>
<keyword evidence="9" id="KW-1185">Reference proteome</keyword>
<feature type="transmembrane region" description="Helical" evidence="6">
    <location>
        <begin position="102"/>
        <end position="120"/>
    </location>
</feature>
<dbReference type="InterPro" id="IPR011701">
    <property type="entry name" value="MFS"/>
</dbReference>
<dbReference type="Pfam" id="PF07690">
    <property type="entry name" value="MFS_1"/>
    <property type="match status" value="1"/>
</dbReference>
<feature type="transmembrane region" description="Helical" evidence="6">
    <location>
        <begin position="77"/>
        <end position="96"/>
    </location>
</feature>
<evidence type="ECO:0000313" key="9">
    <source>
        <dbReference type="Proteomes" id="UP001220395"/>
    </source>
</evidence>
<feature type="transmembrane region" description="Helical" evidence="6">
    <location>
        <begin position="219"/>
        <end position="236"/>
    </location>
</feature>
<feature type="transmembrane region" description="Helical" evidence="6">
    <location>
        <begin position="352"/>
        <end position="373"/>
    </location>
</feature>
<evidence type="ECO:0000256" key="3">
    <source>
        <dbReference type="ARBA" id="ARBA00022692"/>
    </source>
</evidence>
<evidence type="ECO:0000256" key="1">
    <source>
        <dbReference type="ARBA" id="ARBA00004141"/>
    </source>
</evidence>
<feature type="transmembrane region" description="Helical" evidence="6">
    <location>
        <begin position="192"/>
        <end position="213"/>
    </location>
</feature>
<dbReference type="InterPro" id="IPR020846">
    <property type="entry name" value="MFS_dom"/>
</dbReference>
<dbReference type="InterPro" id="IPR036259">
    <property type="entry name" value="MFS_trans_sf"/>
</dbReference>
<protein>
    <submittedName>
        <fullName evidence="8">MFS transporter</fullName>
    </submittedName>
</protein>
<feature type="transmembrane region" description="Helical" evidence="6">
    <location>
        <begin position="41"/>
        <end position="65"/>
    </location>
</feature>
<dbReference type="CDD" id="cd17321">
    <property type="entry name" value="MFS_MMR_MDR_like"/>
    <property type="match status" value="1"/>
</dbReference>
<feature type="transmembrane region" description="Helical" evidence="6">
    <location>
        <begin position="159"/>
        <end position="180"/>
    </location>
</feature>
<dbReference type="PANTHER" id="PTHR42718:SF9">
    <property type="entry name" value="MAJOR FACILITATOR SUPERFAMILY MULTIDRUG TRANSPORTER MFSC"/>
    <property type="match status" value="1"/>
</dbReference>
<accession>A0ABY7TQI7</accession>
<keyword evidence="3 6" id="KW-0812">Transmembrane</keyword>
<dbReference type="PANTHER" id="PTHR42718">
    <property type="entry name" value="MAJOR FACILITATOR SUPERFAMILY MULTIDRUG TRANSPORTER MFSC"/>
    <property type="match status" value="1"/>
</dbReference>
<dbReference type="Gene3D" id="1.20.1720.10">
    <property type="entry name" value="Multidrug resistance protein D"/>
    <property type="match status" value="1"/>
</dbReference>
<evidence type="ECO:0000256" key="4">
    <source>
        <dbReference type="ARBA" id="ARBA00022989"/>
    </source>
</evidence>
<evidence type="ECO:0000259" key="7">
    <source>
        <dbReference type="PROSITE" id="PS50850"/>
    </source>
</evidence>
<proteinExistence type="predicted"/>
<reference evidence="8 9" key="1">
    <citation type="submission" date="2023-02" db="EMBL/GenBank/DDBJ databases">
        <title>Genome sequence of Sphingomonas naphthae.</title>
        <authorList>
            <person name="Kim S."/>
            <person name="Heo J."/>
            <person name="Kwon S.-W."/>
        </authorList>
    </citation>
    <scope>NUCLEOTIDE SEQUENCE [LARGE SCALE GENOMIC DNA]</scope>
    <source>
        <strain evidence="8 9">KACC 18716</strain>
    </source>
</reference>
<dbReference type="EMBL" id="CP117411">
    <property type="protein sequence ID" value="WCT75403.1"/>
    <property type="molecule type" value="Genomic_DNA"/>
</dbReference>
<evidence type="ECO:0000256" key="2">
    <source>
        <dbReference type="ARBA" id="ARBA00022448"/>
    </source>
</evidence>
<feature type="transmembrane region" description="Helical" evidence="6">
    <location>
        <begin position="132"/>
        <end position="153"/>
    </location>
</feature>
<feature type="transmembrane region" description="Helical" evidence="6">
    <location>
        <begin position="7"/>
        <end position="29"/>
    </location>
</feature>
<feature type="transmembrane region" description="Helical" evidence="6">
    <location>
        <begin position="418"/>
        <end position="436"/>
    </location>
</feature>
<dbReference type="RefSeq" id="WP_273691262.1">
    <property type="nucleotide sequence ID" value="NZ_CP117411.1"/>
</dbReference>